<keyword evidence="2" id="KW-1185">Reference proteome</keyword>
<dbReference type="RefSeq" id="WP_136532667.1">
    <property type="nucleotide sequence ID" value="NZ_STGY01000003.1"/>
</dbReference>
<gene>
    <name evidence="1" type="ORF">FAB82_00945</name>
</gene>
<evidence type="ECO:0000313" key="2">
    <source>
        <dbReference type="Proteomes" id="UP000308760"/>
    </source>
</evidence>
<dbReference type="EMBL" id="STGY01000003">
    <property type="protein sequence ID" value="THV43458.1"/>
    <property type="molecule type" value="Genomic_DNA"/>
</dbReference>
<dbReference type="Proteomes" id="UP000308760">
    <property type="component" value="Unassembled WGS sequence"/>
</dbReference>
<organism evidence="1 2">
    <name type="scientific">Glycomyces buryatensis</name>
    <dbReference type="NCBI Taxonomy" id="2570927"/>
    <lineage>
        <taxon>Bacteria</taxon>
        <taxon>Bacillati</taxon>
        <taxon>Actinomycetota</taxon>
        <taxon>Actinomycetes</taxon>
        <taxon>Glycomycetales</taxon>
        <taxon>Glycomycetaceae</taxon>
        <taxon>Glycomyces</taxon>
    </lineage>
</organism>
<comment type="caution">
    <text evidence="1">The sequence shown here is derived from an EMBL/GenBank/DDBJ whole genome shotgun (WGS) entry which is preliminary data.</text>
</comment>
<accession>A0A4S8QG94</accession>
<sequence length="86" mass="9317">MSTPDAAAIHRAAGLLQAFGDNDHHHWTAVLANDHATADDGPYWTFCAMTAIADRLLDSIAELTGDDPETVLTRHTEAIAQLTFDE</sequence>
<reference evidence="1 2" key="2">
    <citation type="submission" date="2019-05" db="EMBL/GenBank/DDBJ databases">
        <title>Glycomyces buryatensis sp. nov.</title>
        <authorList>
            <person name="Nikitina E."/>
        </authorList>
    </citation>
    <scope>NUCLEOTIDE SEQUENCE [LARGE SCALE GENOMIC DNA]</scope>
    <source>
        <strain evidence="1 2">18</strain>
    </source>
</reference>
<name>A0A4S8QG94_9ACTN</name>
<dbReference type="AlphaFoldDB" id="A0A4S8QG94"/>
<protein>
    <submittedName>
        <fullName evidence="1">Uncharacterized protein</fullName>
    </submittedName>
</protein>
<reference evidence="2" key="1">
    <citation type="submission" date="2019-04" db="EMBL/GenBank/DDBJ databases">
        <title>Nocardioides xinjiangensis sp. nov.</title>
        <authorList>
            <person name="Liu S."/>
        </authorList>
    </citation>
    <scope>NUCLEOTIDE SEQUENCE [LARGE SCALE GENOMIC DNA]</scope>
    <source>
        <strain evidence="2">18</strain>
    </source>
</reference>
<proteinExistence type="predicted"/>
<evidence type="ECO:0000313" key="1">
    <source>
        <dbReference type="EMBL" id="THV43458.1"/>
    </source>
</evidence>